<accession>A0A3G4ZTE2</accession>
<dbReference type="InterPro" id="IPR011011">
    <property type="entry name" value="Znf_FYVE_PHD"/>
</dbReference>
<keyword evidence="1" id="KW-0175">Coiled coil</keyword>
<dbReference type="SUPFAM" id="SSF57903">
    <property type="entry name" value="FYVE/PHD zinc finger"/>
    <property type="match status" value="1"/>
</dbReference>
<protein>
    <submittedName>
        <fullName evidence="2">Uncharacterized protein</fullName>
    </submittedName>
</protein>
<feature type="coiled-coil region" evidence="1">
    <location>
        <begin position="34"/>
        <end position="61"/>
    </location>
</feature>
<proteinExistence type="predicted"/>
<sequence>MTTPNQNTYFNQNQQFPQNMYPPQYVPQTVPYNVDYVLQENARLKIEVQQLQAKIYQLEAQLGMFNNPVIINQPIQTVPVIVNPPLFSPLGNNYCTICGMTAFGTCAGRPYGRQCGMYYCRNHMNSRWHNGNEYFLCGGCYDHHRYHRHEADCIVQ</sequence>
<name>A0A3G4ZTE2_9VIRU</name>
<gene>
    <name evidence="2" type="ORF">Terrestrivirus12_12</name>
</gene>
<dbReference type="EMBL" id="MK071990">
    <property type="protein sequence ID" value="AYV76709.1"/>
    <property type="molecule type" value="Genomic_DNA"/>
</dbReference>
<organism evidence="2">
    <name type="scientific">Terrestrivirus sp</name>
    <dbReference type="NCBI Taxonomy" id="2487775"/>
    <lineage>
        <taxon>Viruses</taxon>
        <taxon>Varidnaviria</taxon>
        <taxon>Bamfordvirae</taxon>
        <taxon>Nucleocytoviricota</taxon>
        <taxon>Megaviricetes</taxon>
        <taxon>Imitervirales</taxon>
        <taxon>Mimiviridae</taxon>
        <taxon>Klosneuvirinae</taxon>
    </lineage>
</organism>
<reference evidence="2" key="1">
    <citation type="submission" date="2018-10" db="EMBL/GenBank/DDBJ databases">
        <title>Hidden diversity of soil giant viruses.</title>
        <authorList>
            <person name="Schulz F."/>
            <person name="Alteio L."/>
            <person name="Goudeau D."/>
            <person name="Ryan E.M."/>
            <person name="Malmstrom R.R."/>
            <person name="Blanchard J."/>
            <person name="Woyke T."/>
        </authorList>
    </citation>
    <scope>NUCLEOTIDE SEQUENCE</scope>
    <source>
        <strain evidence="2">TEV1</strain>
    </source>
</reference>
<evidence type="ECO:0000256" key="1">
    <source>
        <dbReference type="SAM" id="Coils"/>
    </source>
</evidence>
<evidence type="ECO:0000313" key="2">
    <source>
        <dbReference type="EMBL" id="AYV76709.1"/>
    </source>
</evidence>